<dbReference type="AlphaFoldDB" id="A0AAW2U4U6"/>
<reference evidence="2" key="1">
    <citation type="submission" date="2020-06" db="EMBL/GenBank/DDBJ databases">
        <authorList>
            <person name="Li T."/>
            <person name="Hu X."/>
            <person name="Zhang T."/>
            <person name="Song X."/>
            <person name="Zhang H."/>
            <person name="Dai N."/>
            <person name="Sheng W."/>
            <person name="Hou X."/>
            <person name="Wei L."/>
        </authorList>
    </citation>
    <scope>NUCLEOTIDE SEQUENCE</scope>
    <source>
        <strain evidence="2">KEN1</strain>
        <tissue evidence="2">Leaf</tissue>
    </source>
</reference>
<reference evidence="2" key="2">
    <citation type="journal article" date="2024" name="Plant">
        <title>Genomic evolution and insights into agronomic trait innovations of Sesamum species.</title>
        <authorList>
            <person name="Miao H."/>
            <person name="Wang L."/>
            <person name="Qu L."/>
            <person name="Liu H."/>
            <person name="Sun Y."/>
            <person name="Le M."/>
            <person name="Wang Q."/>
            <person name="Wei S."/>
            <person name="Zheng Y."/>
            <person name="Lin W."/>
            <person name="Duan Y."/>
            <person name="Cao H."/>
            <person name="Xiong S."/>
            <person name="Wang X."/>
            <person name="Wei L."/>
            <person name="Li C."/>
            <person name="Ma Q."/>
            <person name="Ju M."/>
            <person name="Zhao R."/>
            <person name="Li G."/>
            <person name="Mu C."/>
            <person name="Tian Q."/>
            <person name="Mei H."/>
            <person name="Zhang T."/>
            <person name="Gao T."/>
            <person name="Zhang H."/>
        </authorList>
    </citation>
    <scope>NUCLEOTIDE SEQUENCE</scope>
    <source>
        <strain evidence="2">KEN1</strain>
    </source>
</reference>
<proteinExistence type="predicted"/>
<comment type="caution">
    <text evidence="2">The sequence shown here is derived from an EMBL/GenBank/DDBJ whole genome shotgun (WGS) entry which is preliminary data.</text>
</comment>
<evidence type="ECO:0000313" key="2">
    <source>
        <dbReference type="EMBL" id="KAL0410731.1"/>
    </source>
</evidence>
<feature type="compositionally biased region" description="Polar residues" evidence="1">
    <location>
        <begin position="130"/>
        <end position="140"/>
    </location>
</feature>
<organism evidence="2">
    <name type="scientific">Sesamum latifolium</name>
    <dbReference type="NCBI Taxonomy" id="2727402"/>
    <lineage>
        <taxon>Eukaryota</taxon>
        <taxon>Viridiplantae</taxon>
        <taxon>Streptophyta</taxon>
        <taxon>Embryophyta</taxon>
        <taxon>Tracheophyta</taxon>
        <taxon>Spermatophyta</taxon>
        <taxon>Magnoliopsida</taxon>
        <taxon>eudicotyledons</taxon>
        <taxon>Gunneridae</taxon>
        <taxon>Pentapetalae</taxon>
        <taxon>asterids</taxon>
        <taxon>lamiids</taxon>
        <taxon>Lamiales</taxon>
        <taxon>Pedaliaceae</taxon>
        <taxon>Sesamum</taxon>
    </lineage>
</organism>
<dbReference type="EMBL" id="JACGWN010000013">
    <property type="protein sequence ID" value="KAL0410731.1"/>
    <property type="molecule type" value="Genomic_DNA"/>
</dbReference>
<accession>A0AAW2U4U6</accession>
<name>A0AAW2U4U6_9LAMI</name>
<sequence>MVVIQIGMSTTRPKLWIVKIWNHSSSEKPSCCNKNSCSKSVQMHKNDGLHDTVVEEQKCEHKRSASSKDGCSEKGSCCEKHCCSRSAQSHKNDGLCHTVPETQKSEYKTSPSNGGSEKVNCCKKNCCPKSAQSHKNNGGSMTPFWRRRNLSIRDPERIDSCSKSQIRQAPCMTK</sequence>
<feature type="compositionally biased region" description="Basic and acidic residues" evidence="1">
    <location>
        <begin position="151"/>
        <end position="160"/>
    </location>
</feature>
<evidence type="ECO:0000256" key="1">
    <source>
        <dbReference type="SAM" id="MobiDB-lite"/>
    </source>
</evidence>
<feature type="region of interest" description="Disordered" evidence="1">
    <location>
        <begin position="129"/>
        <end position="174"/>
    </location>
</feature>
<protein>
    <submittedName>
        <fullName evidence="2">Uncharacterized protein</fullName>
    </submittedName>
</protein>
<gene>
    <name evidence="2" type="ORF">Slati_3662800</name>
</gene>